<evidence type="ECO:0000256" key="1">
    <source>
        <dbReference type="ARBA" id="ARBA00009023"/>
    </source>
</evidence>
<comment type="similarity">
    <text evidence="1">Belongs to the bacterial solute-binding protein 7 family.</text>
</comment>
<comment type="caution">
    <text evidence="5">The sequence shown here is derived from an EMBL/GenBank/DDBJ whole genome shotgun (WGS) entry which is preliminary data.</text>
</comment>
<evidence type="ECO:0000256" key="3">
    <source>
        <dbReference type="ARBA" id="ARBA00022729"/>
    </source>
</evidence>
<dbReference type="PANTHER" id="PTHR33376">
    <property type="match status" value="1"/>
</dbReference>
<proteinExistence type="inferred from homology"/>
<feature type="signal peptide" evidence="4">
    <location>
        <begin position="1"/>
        <end position="21"/>
    </location>
</feature>
<reference evidence="6" key="1">
    <citation type="journal article" date="2019" name="Int. J. Syst. Evol. Microbiol.">
        <title>The Global Catalogue of Microorganisms (GCM) 10K type strain sequencing project: providing services to taxonomists for standard genome sequencing and annotation.</title>
        <authorList>
            <consortium name="The Broad Institute Genomics Platform"/>
            <consortium name="The Broad Institute Genome Sequencing Center for Infectious Disease"/>
            <person name="Wu L."/>
            <person name="Ma J."/>
        </authorList>
    </citation>
    <scope>NUCLEOTIDE SEQUENCE [LARGE SCALE GENOMIC DNA]</scope>
    <source>
        <strain evidence="6">CGMCC 1.5362</strain>
    </source>
</reference>
<dbReference type="NCBIfam" id="TIGR00787">
    <property type="entry name" value="dctP"/>
    <property type="match status" value="1"/>
</dbReference>
<name>A0ABQ2F797_9MICO</name>
<dbReference type="Pfam" id="PF03480">
    <property type="entry name" value="DctP"/>
    <property type="match status" value="1"/>
</dbReference>
<sequence length="342" mass="36385">MRSTRTLAVVTAFALPLTLAACGNDDGGDGAAGTGGDGDTRTLRLAHSYTDTQPQSECGAQVIAEEVAAADVGLEVEIFGGSQLGGDADRISAVVSGDIDMDIQGASALGAVYDPIGIIDGAYVFEDGQQLSDFVAGEDSQQMRDAFTEASGVTVLGAWSAGARHFTANQPIRTPEDLQGLRMRFPNSPQFLMNAEAMGAEATEVAYEELYLALQQGTVDGQENPIVNIDAISLAEVQDYLSLSGHQLNFNLVIVGPVWEELTEEQQTALQEAVTEAVAQVPGCVEETEAEALEKWRSSGDMEIVEDVDVDAFRTRAQEYFEQNLEGDTLELYQTIQSSIGG</sequence>
<organism evidence="5 6">
    <name type="scientific">Ornithinimicrobium pekingense</name>
    <dbReference type="NCBI Taxonomy" id="384677"/>
    <lineage>
        <taxon>Bacteria</taxon>
        <taxon>Bacillati</taxon>
        <taxon>Actinomycetota</taxon>
        <taxon>Actinomycetes</taxon>
        <taxon>Micrococcales</taxon>
        <taxon>Ornithinimicrobiaceae</taxon>
        <taxon>Ornithinimicrobium</taxon>
    </lineage>
</organism>
<gene>
    <name evidence="5" type="ORF">GCM10011509_05520</name>
</gene>
<protein>
    <submittedName>
        <fullName evidence="5">ABC transporter substrate-binding protein</fullName>
    </submittedName>
</protein>
<keyword evidence="2" id="KW-0813">Transport</keyword>
<accession>A0ABQ2F797</accession>
<keyword evidence="6" id="KW-1185">Reference proteome</keyword>
<dbReference type="PROSITE" id="PS51257">
    <property type="entry name" value="PROKAR_LIPOPROTEIN"/>
    <property type="match status" value="1"/>
</dbReference>
<dbReference type="InterPro" id="IPR018389">
    <property type="entry name" value="DctP_fam"/>
</dbReference>
<evidence type="ECO:0000313" key="5">
    <source>
        <dbReference type="EMBL" id="GGK60144.1"/>
    </source>
</evidence>
<feature type="chain" id="PRO_5047244362" evidence="4">
    <location>
        <begin position="22"/>
        <end position="342"/>
    </location>
</feature>
<dbReference type="InterPro" id="IPR038404">
    <property type="entry name" value="TRAP_DctP_sf"/>
</dbReference>
<dbReference type="NCBIfam" id="NF037995">
    <property type="entry name" value="TRAP_S1"/>
    <property type="match status" value="1"/>
</dbReference>
<dbReference type="Gene3D" id="3.40.190.170">
    <property type="entry name" value="Bacterial extracellular solute-binding protein, family 7"/>
    <property type="match status" value="1"/>
</dbReference>
<dbReference type="EMBL" id="BMLB01000001">
    <property type="protein sequence ID" value="GGK60144.1"/>
    <property type="molecule type" value="Genomic_DNA"/>
</dbReference>
<dbReference type="Proteomes" id="UP000662111">
    <property type="component" value="Unassembled WGS sequence"/>
</dbReference>
<evidence type="ECO:0000313" key="6">
    <source>
        <dbReference type="Proteomes" id="UP000662111"/>
    </source>
</evidence>
<evidence type="ECO:0000256" key="2">
    <source>
        <dbReference type="ARBA" id="ARBA00022448"/>
    </source>
</evidence>
<dbReference type="RefSeq" id="WP_022922898.1">
    <property type="nucleotide sequence ID" value="NZ_BMLB01000001.1"/>
</dbReference>
<dbReference type="PANTHER" id="PTHR33376:SF7">
    <property type="entry name" value="C4-DICARBOXYLATE-BINDING PROTEIN DCTB"/>
    <property type="match status" value="1"/>
</dbReference>
<keyword evidence="3 4" id="KW-0732">Signal</keyword>
<evidence type="ECO:0000256" key="4">
    <source>
        <dbReference type="SAM" id="SignalP"/>
    </source>
</evidence>
<dbReference type="InterPro" id="IPR004682">
    <property type="entry name" value="TRAP_DctP"/>
</dbReference>